<dbReference type="Proteomes" id="UP001234178">
    <property type="component" value="Unassembled WGS sequence"/>
</dbReference>
<keyword evidence="3" id="KW-1185">Reference proteome</keyword>
<dbReference type="InterPro" id="IPR011333">
    <property type="entry name" value="SKP1/BTB/POZ_sf"/>
</dbReference>
<evidence type="ECO:0000313" key="2">
    <source>
        <dbReference type="EMBL" id="KAK4011311.1"/>
    </source>
</evidence>
<dbReference type="EMBL" id="JAOYFB010000003">
    <property type="protein sequence ID" value="KAK4011311.1"/>
    <property type="molecule type" value="Genomic_DNA"/>
</dbReference>
<proteinExistence type="predicted"/>
<comment type="caution">
    <text evidence="2">The sequence shown here is derived from an EMBL/GenBank/DDBJ whole genome shotgun (WGS) entry which is preliminary data.</text>
</comment>
<evidence type="ECO:0000259" key="1">
    <source>
        <dbReference type="PROSITE" id="PS50097"/>
    </source>
</evidence>
<dbReference type="Gene3D" id="1.25.40.420">
    <property type="match status" value="1"/>
</dbReference>
<evidence type="ECO:0000313" key="3">
    <source>
        <dbReference type="Proteomes" id="UP001234178"/>
    </source>
</evidence>
<sequence>MNQIDEKAGTTQLEETFRPLFTENWCQTLSEVTTTDCEWNIQFPLLEYPPRYMTSSRFSSGNYFFWNIRISSSTDKIYVHLHMEKGESFSEILSPFPVSIRIANKKGNLLPIKTEIFQFSLFCNVFLNDQTVFHFSRNELQNSKFYEQGGNVTIYCTVKVWTPKETESGTSEIAPAVHHNQLVLTQFVEFFENKTLSDVNLNVGGRTFHAHKIILAAKSKVFAAMFQHKTAESLSNTVHIKDVDPDVFREVLRYMYTGRMSSETLDKMAVGVMAVADKYLLDHLKTECETHLLNSMSADNCAELLALAAQPHPAMHLKQLAVDFLRRFPALVMATDGWKKAKKENLVWSCELIEMLFGRKLLDV</sequence>
<gene>
    <name evidence="2" type="ORF">OUZ56_020427</name>
</gene>
<dbReference type="InterPro" id="IPR000210">
    <property type="entry name" value="BTB/POZ_dom"/>
</dbReference>
<accession>A0ABQ9ZEG1</accession>
<dbReference type="SUPFAM" id="SSF54695">
    <property type="entry name" value="POZ domain"/>
    <property type="match status" value="1"/>
</dbReference>
<dbReference type="Gene3D" id="3.30.710.10">
    <property type="entry name" value="Potassium Channel Kv1.1, Chain A"/>
    <property type="match status" value="1"/>
</dbReference>
<organism evidence="2 3">
    <name type="scientific">Daphnia magna</name>
    <dbReference type="NCBI Taxonomy" id="35525"/>
    <lineage>
        <taxon>Eukaryota</taxon>
        <taxon>Metazoa</taxon>
        <taxon>Ecdysozoa</taxon>
        <taxon>Arthropoda</taxon>
        <taxon>Crustacea</taxon>
        <taxon>Branchiopoda</taxon>
        <taxon>Diplostraca</taxon>
        <taxon>Cladocera</taxon>
        <taxon>Anomopoda</taxon>
        <taxon>Daphniidae</taxon>
        <taxon>Daphnia</taxon>
    </lineage>
</organism>
<dbReference type="SMART" id="SM00225">
    <property type="entry name" value="BTB"/>
    <property type="match status" value="1"/>
</dbReference>
<protein>
    <recommendedName>
        <fullName evidence="1">BTB domain-containing protein</fullName>
    </recommendedName>
</protein>
<reference evidence="2 3" key="1">
    <citation type="journal article" date="2023" name="Nucleic Acids Res.">
        <title>The hologenome of Daphnia magna reveals possible DNA methylation and microbiome-mediated evolution of the host genome.</title>
        <authorList>
            <person name="Chaturvedi A."/>
            <person name="Li X."/>
            <person name="Dhandapani V."/>
            <person name="Marshall H."/>
            <person name="Kissane S."/>
            <person name="Cuenca-Cambronero M."/>
            <person name="Asole G."/>
            <person name="Calvet F."/>
            <person name="Ruiz-Romero M."/>
            <person name="Marangio P."/>
            <person name="Guigo R."/>
            <person name="Rago D."/>
            <person name="Mirbahai L."/>
            <person name="Eastwood N."/>
            <person name="Colbourne J.K."/>
            <person name="Zhou J."/>
            <person name="Mallon E."/>
            <person name="Orsini L."/>
        </authorList>
    </citation>
    <scope>NUCLEOTIDE SEQUENCE [LARGE SCALE GENOMIC DNA]</scope>
    <source>
        <strain evidence="2">LRV0_1</strain>
    </source>
</reference>
<dbReference type="PANTHER" id="PTHR24413">
    <property type="entry name" value="SPECKLE-TYPE POZ PROTEIN"/>
    <property type="match status" value="1"/>
</dbReference>
<dbReference type="Pfam" id="PF00651">
    <property type="entry name" value="BTB"/>
    <property type="match status" value="1"/>
</dbReference>
<dbReference type="PROSITE" id="PS50097">
    <property type="entry name" value="BTB"/>
    <property type="match status" value="1"/>
</dbReference>
<name>A0ABQ9ZEG1_9CRUS</name>
<feature type="domain" description="BTB" evidence="1">
    <location>
        <begin position="197"/>
        <end position="264"/>
    </location>
</feature>